<reference evidence="3 4" key="1">
    <citation type="submission" date="2024-06" db="EMBL/GenBank/DDBJ databases">
        <title>Genomic Encyclopedia of Type Strains, Phase IV (KMG-IV): sequencing the most valuable type-strain genomes for metagenomic binning, comparative biology and taxonomic classification.</title>
        <authorList>
            <person name="Goeker M."/>
        </authorList>
    </citation>
    <scope>NUCLEOTIDE SEQUENCE [LARGE SCALE GENOMIC DNA]</scope>
    <source>
        <strain evidence="3 4">DSM 15349</strain>
    </source>
</reference>
<feature type="transmembrane region" description="Helical" evidence="1">
    <location>
        <begin position="195"/>
        <end position="212"/>
    </location>
</feature>
<evidence type="ECO:0000259" key="2">
    <source>
        <dbReference type="Pfam" id="PF14501"/>
    </source>
</evidence>
<dbReference type="Proteomes" id="UP001549055">
    <property type="component" value="Unassembled WGS sequence"/>
</dbReference>
<feature type="transmembrane region" description="Helical" evidence="1">
    <location>
        <begin position="97"/>
        <end position="118"/>
    </location>
</feature>
<keyword evidence="4" id="KW-1185">Reference proteome</keyword>
<feature type="transmembrane region" description="Helical" evidence="1">
    <location>
        <begin position="124"/>
        <end position="143"/>
    </location>
</feature>
<evidence type="ECO:0000313" key="4">
    <source>
        <dbReference type="Proteomes" id="UP001549055"/>
    </source>
</evidence>
<organism evidence="3 4">
    <name type="scientific">Streptococcus gallinaceus</name>
    <dbReference type="NCBI Taxonomy" id="165758"/>
    <lineage>
        <taxon>Bacteria</taxon>
        <taxon>Bacillati</taxon>
        <taxon>Bacillota</taxon>
        <taxon>Bacilli</taxon>
        <taxon>Lactobacillales</taxon>
        <taxon>Streptococcaceae</taxon>
        <taxon>Streptococcus</taxon>
    </lineage>
</organism>
<keyword evidence="1" id="KW-0472">Membrane</keyword>
<feature type="transmembrane region" description="Helical" evidence="1">
    <location>
        <begin position="12"/>
        <end position="30"/>
    </location>
</feature>
<keyword evidence="1" id="KW-1133">Transmembrane helix</keyword>
<name>A0ABV2JMF0_9STRE</name>
<feature type="domain" description="Sensor histidine kinase NatK-like C-terminal" evidence="2">
    <location>
        <begin position="328"/>
        <end position="434"/>
    </location>
</feature>
<comment type="caution">
    <text evidence="3">The sequence shown here is derived from an EMBL/GenBank/DDBJ whole genome shotgun (WGS) entry which is preliminary data.</text>
</comment>
<dbReference type="RefSeq" id="WP_354281579.1">
    <property type="nucleotide sequence ID" value="NZ_JBEPMK010000006.1"/>
</dbReference>
<accession>A0ABV2JMF0</accession>
<dbReference type="Pfam" id="PF14501">
    <property type="entry name" value="HATPase_c_5"/>
    <property type="match status" value="1"/>
</dbReference>
<gene>
    <name evidence="3" type="ORF">ABID27_001728</name>
</gene>
<dbReference type="PANTHER" id="PTHR40448">
    <property type="entry name" value="TWO-COMPONENT SENSOR HISTIDINE KINASE"/>
    <property type="match status" value="1"/>
</dbReference>
<dbReference type="CDD" id="cd16935">
    <property type="entry name" value="HATPase_AgrC-ComD-like"/>
    <property type="match status" value="1"/>
</dbReference>
<dbReference type="EMBL" id="JBEPMK010000006">
    <property type="protein sequence ID" value="MET3645085.1"/>
    <property type="molecule type" value="Genomic_DNA"/>
</dbReference>
<dbReference type="Gene3D" id="3.30.565.10">
    <property type="entry name" value="Histidine kinase-like ATPase, C-terminal domain"/>
    <property type="match status" value="1"/>
</dbReference>
<feature type="transmembrane region" description="Helical" evidence="1">
    <location>
        <begin position="50"/>
        <end position="76"/>
    </location>
</feature>
<sequence>MIVTQFPDIPRIYTALAESLACLLVCLPLIREMDWLQRLKRIPTVILGQLLLQLLAGQLPLFFWTIGMAINVAWMFCSIRILGVTHKKTAPYLTAKAFISAELAASISWHLYCLFILGTKADSMVSQVATMVFISSLVFLVLYSQESKLDLADREKSIENRDVWVAAFTSLTIFVLSNIGFIFTGTQPFQDSTSIFILRTTVNLSGIFLLYAQESQQYDRYLRDELSSINSIFQLQYKQYQAYRENSELISRKVHDLKHQLYIIRQEADKEKQKQYLDEMTLAIHNFEAKIETGNPILDTILTQKNHYCLQNGINLTCIVQGELLNFMDVMDISALFGNAIDNAIEAVEKITDPEKRLITLKVSQHSQFIMIRLDNYDTSDLDLYSTDFPRTSKSDKDYHGFGLKSMEFVVKKYNGNLLLNKENNWVQLKILLPQAN</sequence>
<keyword evidence="1" id="KW-0812">Transmembrane</keyword>
<dbReference type="InterPro" id="IPR036890">
    <property type="entry name" value="HATPase_C_sf"/>
</dbReference>
<dbReference type="PANTHER" id="PTHR40448:SF1">
    <property type="entry name" value="TWO-COMPONENT SENSOR HISTIDINE KINASE"/>
    <property type="match status" value="1"/>
</dbReference>
<feature type="transmembrane region" description="Helical" evidence="1">
    <location>
        <begin position="163"/>
        <end position="183"/>
    </location>
</feature>
<protein>
    <recommendedName>
        <fullName evidence="2">Sensor histidine kinase NatK-like C-terminal domain-containing protein</fullName>
    </recommendedName>
</protein>
<evidence type="ECO:0000256" key="1">
    <source>
        <dbReference type="SAM" id="Phobius"/>
    </source>
</evidence>
<dbReference type="InterPro" id="IPR032834">
    <property type="entry name" value="NatK-like_C"/>
</dbReference>
<evidence type="ECO:0000313" key="3">
    <source>
        <dbReference type="EMBL" id="MET3645085.1"/>
    </source>
</evidence>
<proteinExistence type="predicted"/>
<dbReference type="SUPFAM" id="SSF55874">
    <property type="entry name" value="ATPase domain of HSP90 chaperone/DNA topoisomerase II/histidine kinase"/>
    <property type="match status" value="1"/>
</dbReference>